<dbReference type="SMART" id="SM00342">
    <property type="entry name" value="HTH_ARAC"/>
    <property type="match status" value="1"/>
</dbReference>
<dbReference type="GO" id="GO:0043565">
    <property type="term" value="F:sequence-specific DNA binding"/>
    <property type="evidence" value="ECO:0007669"/>
    <property type="project" value="InterPro"/>
</dbReference>
<dbReference type="RefSeq" id="WP_180990752.1">
    <property type="nucleotide sequence ID" value="NZ_LJIW01000002.1"/>
</dbReference>
<keyword evidence="6" id="KW-1185">Reference proteome</keyword>
<dbReference type="PANTHER" id="PTHR46796">
    <property type="entry name" value="HTH-TYPE TRANSCRIPTIONAL ACTIVATOR RHAS-RELATED"/>
    <property type="match status" value="1"/>
</dbReference>
<dbReference type="InterPro" id="IPR018060">
    <property type="entry name" value="HTH_AraC"/>
</dbReference>
<gene>
    <name evidence="5" type="ORF">SMF913_25107</name>
</gene>
<dbReference type="PANTHER" id="PTHR46796:SF6">
    <property type="entry name" value="ARAC SUBFAMILY"/>
    <property type="match status" value="1"/>
</dbReference>
<dbReference type="PROSITE" id="PS01124">
    <property type="entry name" value="HTH_ARAC_FAMILY_2"/>
    <property type="match status" value="1"/>
</dbReference>
<dbReference type="InterPro" id="IPR018062">
    <property type="entry name" value="HTH_AraC-typ_CS"/>
</dbReference>
<keyword evidence="1" id="KW-0805">Transcription regulation</keyword>
<evidence type="ECO:0000256" key="2">
    <source>
        <dbReference type="ARBA" id="ARBA00023125"/>
    </source>
</evidence>
<dbReference type="SUPFAM" id="SSF46689">
    <property type="entry name" value="Homeodomain-like"/>
    <property type="match status" value="1"/>
</dbReference>
<dbReference type="AlphaFoldDB" id="A0A2J7YNP2"/>
<dbReference type="Pfam" id="PF12833">
    <property type="entry name" value="HTH_18"/>
    <property type="match status" value="1"/>
</dbReference>
<feature type="domain" description="HTH araC/xylS-type" evidence="4">
    <location>
        <begin position="218"/>
        <end position="317"/>
    </location>
</feature>
<dbReference type="GO" id="GO:0003700">
    <property type="term" value="F:DNA-binding transcription factor activity"/>
    <property type="evidence" value="ECO:0007669"/>
    <property type="project" value="InterPro"/>
</dbReference>
<evidence type="ECO:0000259" key="4">
    <source>
        <dbReference type="PROSITE" id="PS01124"/>
    </source>
</evidence>
<proteinExistence type="predicted"/>
<sequence>MQVLLDASRFAPTDRAAAMSDYLMATSGIPHRVRVLADQPTSAQARVSGVELDRDVFFAEAIGAGFGIERTKADLRGAGPERIYLQLFDGDRPGHYEHDDVSRPLRRGDLCVTDLNAAFAYHASAAYRTVCVQVDRSRLEMNLETIRRADHRLARSPLYGVVRDHLASLSANAPLLTDPGDRESATEATVALLKGLVASAARDDDAASRNAVHDHLLDRIRHFLRMHAGDQGLGPDDIAAAHAISVRKLFQLWQSQPLSLSESIMQLRLEAAQQRLITRPDLTIAAVARASGFVDASHFSRRFRLALGCTPTAWRAEHHDHSPGMNADASRRAE</sequence>
<dbReference type="Proteomes" id="UP000236520">
    <property type="component" value="Unassembled WGS sequence"/>
</dbReference>
<organism evidence="5 6">
    <name type="scientific">Streptomyces malaysiensis</name>
    <dbReference type="NCBI Taxonomy" id="92644"/>
    <lineage>
        <taxon>Bacteria</taxon>
        <taxon>Bacillati</taxon>
        <taxon>Actinomycetota</taxon>
        <taxon>Actinomycetes</taxon>
        <taxon>Kitasatosporales</taxon>
        <taxon>Streptomycetaceae</taxon>
        <taxon>Streptomyces</taxon>
        <taxon>Streptomyces violaceusniger group</taxon>
    </lineage>
</organism>
<accession>A0A2J7YNP2</accession>
<evidence type="ECO:0000313" key="6">
    <source>
        <dbReference type="Proteomes" id="UP000236520"/>
    </source>
</evidence>
<dbReference type="InterPro" id="IPR009057">
    <property type="entry name" value="Homeodomain-like_sf"/>
</dbReference>
<keyword evidence="3" id="KW-0804">Transcription</keyword>
<evidence type="ECO:0000256" key="1">
    <source>
        <dbReference type="ARBA" id="ARBA00023015"/>
    </source>
</evidence>
<keyword evidence="2" id="KW-0238">DNA-binding</keyword>
<evidence type="ECO:0000313" key="5">
    <source>
        <dbReference type="EMBL" id="PNG89642.1"/>
    </source>
</evidence>
<dbReference type="Gene3D" id="1.10.10.60">
    <property type="entry name" value="Homeodomain-like"/>
    <property type="match status" value="1"/>
</dbReference>
<evidence type="ECO:0000256" key="3">
    <source>
        <dbReference type="ARBA" id="ARBA00023163"/>
    </source>
</evidence>
<dbReference type="EMBL" id="LJIW01000002">
    <property type="protein sequence ID" value="PNG89642.1"/>
    <property type="molecule type" value="Genomic_DNA"/>
</dbReference>
<name>A0A2J7YNP2_STRMQ</name>
<dbReference type="InterPro" id="IPR050204">
    <property type="entry name" value="AraC_XylS_family_regulators"/>
</dbReference>
<dbReference type="PROSITE" id="PS00041">
    <property type="entry name" value="HTH_ARAC_FAMILY_1"/>
    <property type="match status" value="1"/>
</dbReference>
<reference evidence="5 6" key="1">
    <citation type="submission" date="2015-09" db="EMBL/GenBank/DDBJ databases">
        <title>Genome sequence, genome mining and natural product profiling of a biocontrol bacterium Streptomyces malaysiensis F913.</title>
        <authorList>
            <person name="Xu Y."/>
            <person name="Wei J."/>
            <person name="Xie J."/>
            <person name="Li T."/>
            <person name="Zhou Z."/>
        </authorList>
    </citation>
    <scope>NUCLEOTIDE SEQUENCE [LARGE SCALE GENOMIC DNA]</scope>
    <source>
        <strain evidence="5 6">F913</strain>
    </source>
</reference>
<protein>
    <recommendedName>
        <fullName evidence="4">HTH araC/xylS-type domain-containing protein</fullName>
    </recommendedName>
</protein>
<comment type="caution">
    <text evidence="5">The sequence shown here is derived from an EMBL/GenBank/DDBJ whole genome shotgun (WGS) entry which is preliminary data.</text>
</comment>